<protein>
    <submittedName>
        <fullName evidence="1">Uncharacterized protein</fullName>
    </submittedName>
</protein>
<sequence>MIRLMLDREKFSPNKTEQACLNRAVAGTTTEESYTDAGVLLTLMQVVGNGGGVHQYELPQKYPCTTSTLPVAQDL</sequence>
<dbReference type="Proteomes" id="UP000032180">
    <property type="component" value="Chromosome 2"/>
</dbReference>
<reference evidence="1" key="3">
    <citation type="submission" date="2015-04" db="UniProtKB">
        <authorList>
            <consortium name="EnsemblPlants"/>
        </authorList>
    </citation>
    <scope>IDENTIFICATION</scope>
</reference>
<dbReference type="Gramene" id="LPERR02G05400.1">
    <property type="protein sequence ID" value="LPERR02G05400.1"/>
    <property type="gene ID" value="LPERR02G05400"/>
</dbReference>
<organism evidence="1 2">
    <name type="scientific">Leersia perrieri</name>
    <dbReference type="NCBI Taxonomy" id="77586"/>
    <lineage>
        <taxon>Eukaryota</taxon>
        <taxon>Viridiplantae</taxon>
        <taxon>Streptophyta</taxon>
        <taxon>Embryophyta</taxon>
        <taxon>Tracheophyta</taxon>
        <taxon>Spermatophyta</taxon>
        <taxon>Magnoliopsida</taxon>
        <taxon>Liliopsida</taxon>
        <taxon>Poales</taxon>
        <taxon>Poaceae</taxon>
        <taxon>BOP clade</taxon>
        <taxon>Oryzoideae</taxon>
        <taxon>Oryzeae</taxon>
        <taxon>Oryzinae</taxon>
        <taxon>Leersia</taxon>
    </lineage>
</organism>
<evidence type="ECO:0000313" key="1">
    <source>
        <dbReference type="EnsemblPlants" id="LPERR02G05400.1"/>
    </source>
</evidence>
<dbReference type="HOGENOM" id="CLU_2674658_0_0_1"/>
<dbReference type="AlphaFoldDB" id="A0A0D9VCZ5"/>
<accession>A0A0D9VCZ5</accession>
<reference evidence="1 2" key="1">
    <citation type="submission" date="2012-08" db="EMBL/GenBank/DDBJ databases">
        <title>Oryza genome evolution.</title>
        <authorList>
            <person name="Wing R.A."/>
        </authorList>
    </citation>
    <scope>NUCLEOTIDE SEQUENCE</scope>
</reference>
<evidence type="ECO:0000313" key="2">
    <source>
        <dbReference type="Proteomes" id="UP000032180"/>
    </source>
</evidence>
<reference evidence="2" key="2">
    <citation type="submission" date="2013-12" db="EMBL/GenBank/DDBJ databases">
        <authorList>
            <person name="Yu Y."/>
            <person name="Lee S."/>
            <person name="de Baynast K."/>
            <person name="Wissotski M."/>
            <person name="Liu L."/>
            <person name="Talag J."/>
            <person name="Goicoechea J."/>
            <person name="Angelova A."/>
            <person name="Jetty R."/>
            <person name="Kudrna D."/>
            <person name="Golser W."/>
            <person name="Rivera L."/>
            <person name="Zhang J."/>
            <person name="Wing R."/>
        </authorList>
    </citation>
    <scope>NUCLEOTIDE SEQUENCE</scope>
</reference>
<proteinExistence type="predicted"/>
<name>A0A0D9VCZ5_9ORYZ</name>
<keyword evidence="2" id="KW-1185">Reference proteome</keyword>
<dbReference type="EnsemblPlants" id="LPERR02G05400.1">
    <property type="protein sequence ID" value="LPERR02G05400.1"/>
    <property type="gene ID" value="LPERR02G05400"/>
</dbReference>